<dbReference type="Pfam" id="PF00196">
    <property type="entry name" value="GerE"/>
    <property type="match status" value="1"/>
</dbReference>
<sequence length="75" mass="8461">MQDTVSDCEHLTAREIDVLELIALGMSAKEIALELEISACTVVRHVENVRLKTRTRNRTHMIAYLLNKGLLAIKT</sequence>
<dbReference type="PANTHER" id="PTHR44688:SF16">
    <property type="entry name" value="DNA-BINDING TRANSCRIPTIONAL ACTIVATOR DEVR_DOSR"/>
    <property type="match status" value="1"/>
</dbReference>
<evidence type="ECO:0000313" key="6">
    <source>
        <dbReference type="Proteomes" id="UP001162881"/>
    </source>
</evidence>
<gene>
    <name evidence="5" type="ORF">MTR62_08600</name>
</gene>
<comment type="caution">
    <text evidence="5">The sequence shown here is derived from an EMBL/GenBank/DDBJ whole genome shotgun (WGS) entry which is preliminary data.</text>
</comment>
<dbReference type="SUPFAM" id="SSF46894">
    <property type="entry name" value="C-terminal effector domain of the bipartite response regulators"/>
    <property type="match status" value="1"/>
</dbReference>
<evidence type="ECO:0000256" key="2">
    <source>
        <dbReference type="ARBA" id="ARBA00023125"/>
    </source>
</evidence>
<dbReference type="InterPro" id="IPR036388">
    <property type="entry name" value="WH-like_DNA-bd_sf"/>
</dbReference>
<dbReference type="Proteomes" id="UP001162881">
    <property type="component" value="Unassembled WGS sequence"/>
</dbReference>
<protein>
    <submittedName>
        <fullName evidence="5">Helix-turn-helix transcriptional regulator</fullName>
    </submittedName>
</protein>
<dbReference type="SMART" id="SM00421">
    <property type="entry name" value="HTH_LUXR"/>
    <property type="match status" value="1"/>
</dbReference>
<evidence type="ECO:0000259" key="4">
    <source>
        <dbReference type="PROSITE" id="PS50043"/>
    </source>
</evidence>
<evidence type="ECO:0000256" key="1">
    <source>
        <dbReference type="ARBA" id="ARBA00023015"/>
    </source>
</evidence>
<dbReference type="PRINTS" id="PR00038">
    <property type="entry name" value="HTHLUXR"/>
</dbReference>
<keyword evidence="3" id="KW-0804">Transcription</keyword>
<name>A0ABT0BCG3_9SPHN</name>
<keyword evidence="2" id="KW-0238">DNA-binding</keyword>
<dbReference type="InterPro" id="IPR000792">
    <property type="entry name" value="Tscrpt_reg_LuxR_C"/>
</dbReference>
<dbReference type="RefSeq" id="WP_244019031.1">
    <property type="nucleotide sequence ID" value="NZ_JALHLF010000024.1"/>
</dbReference>
<keyword evidence="6" id="KW-1185">Reference proteome</keyword>
<dbReference type="InterPro" id="IPR016032">
    <property type="entry name" value="Sig_transdc_resp-reg_C-effctor"/>
</dbReference>
<dbReference type="PROSITE" id="PS00622">
    <property type="entry name" value="HTH_LUXR_1"/>
    <property type="match status" value="1"/>
</dbReference>
<dbReference type="CDD" id="cd06170">
    <property type="entry name" value="LuxR_C_like"/>
    <property type="match status" value="1"/>
</dbReference>
<keyword evidence="1" id="KW-0805">Transcription regulation</keyword>
<evidence type="ECO:0000256" key="3">
    <source>
        <dbReference type="ARBA" id="ARBA00023163"/>
    </source>
</evidence>
<dbReference type="Gene3D" id="1.10.10.10">
    <property type="entry name" value="Winged helix-like DNA-binding domain superfamily/Winged helix DNA-binding domain"/>
    <property type="match status" value="1"/>
</dbReference>
<dbReference type="PANTHER" id="PTHR44688">
    <property type="entry name" value="DNA-BINDING TRANSCRIPTIONAL ACTIVATOR DEVR_DOSR"/>
    <property type="match status" value="1"/>
</dbReference>
<organism evidence="5 6">
    <name type="scientific">Novosphingobium organovorum</name>
    <dbReference type="NCBI Taxonomy" id="2930092"/>
    <lineage>
        <taxon>Bacteria</taxon>
        <taxon>Pseudomonadati</taxon>
        <taxon>Pseudomonadota</taxon>
        <taxon>Alphaproteobacteria</taxon>
        <taxon>Sphingomonadales</taxon>
        <taxon>Sphingomonadaceae</taxon>
        <taxon>Novosphingobium</taxon>
    </lineage>
</organism>
<dbReference type="EMBL" id="JALHLF010000024">
    <property type="protein sequence ID" value="MCJ2182749.1"/>
    <property type="molecule type" value="Genomic_DNA"/>
</dbReference>
<feature type="domain" description="HTH luxR-type" evidence="4">
    <location>
        <begin position="4"/>
        <end position="69"/>
    </location>
</feature>
<evidence type="ECO:0000313" key="5">
    <source>
        <dbReference type="EMBL" id="MCJ2182749.1"/>
    </source>
</evidence>
<reference evidence="5" key="1">
    <citation type="submission" date="2022-03" db="EMBL/GenBank/DDBJ databases">
        <title>Identification of a novel bacterium isolated from mangrove sediments.</title>
        <authorList>
            <person name="Pan X."/>
        </authorList>
    </citation>
    <scope>NUCLEOTIDE SEQUENCE</scope>
    <source>
        <strain evidence="5">B1949</strain>
    </source>
</reference>
<proteinExistence type="predicted"/>
<dbReference type="PROSITE" id="PS50043">
    <property type="entry name" value="HTH_LUXR_2"/>
    <property type="match status" value="1"/>
</dbReference>
<accession>A0ABT0BCG3</accession>